<organism evidence="2 3">
    <name type="scientific">Kineosporia mesophila</name>
    <dbReference type="NCBI Taxonomy" id="566012"/>
    <lineage>
        <taxon>Bacteria</taxon>
        <taxon>Bacillati</taxon>
        <taxon>Actinomycetota</taxon>
        <taxon>Actinomycetes</taxon>
        <taxon>Kineosporiales</taxon>
        <taxon>Kineosporiaceae</taxon>
        <taxon>Kineosporia</taxon>
    </lineage>
</organism>
<feature type="transmembrane region" description="Helical" evidence="1">
    <location>
        <begin position="48"/>
        <end position="70"/>
    </location>
</feature>
<dbReference type="InterPro" id="IPR015915">
    <property type="entry name" value="Kelch-typ_b-propeller"/>
</dbReference>
<evidence type="ECO:0000313" key="3">
    <source>
        <dbReference type="Proteomes" id="UP001501074"/>
    </source>
</evidence>
<dbReference type="SUPFAM" id="SSF117281">
    <property type="entry name" value="Kelch motif"/>
    <property type="match status" value="1"/>
</dbReference>
<evidence type="ECO:0008006" key="4">
    <source>
        <dbReference type="Google" id="ProtNLM"/>
    </source>
</evidence>
<dbReference type="PANTHER" id="PTHR46375:SF3">
    <property type="entry name" value="KELCH REPEAT AND BTB DOMAIN-CONTAINING PROTEIN 13"/>
    <property type="match status" value="1"/>
</dbReference>
<protein>
    <recommendedName>
        <fullName evidence="4">Galactose oxidase</fullName>
    </recommendedName>
</protein>
<proteinExistence type="predicted"/>
<dbReference type="InterPro" id="IPR052392">
    <property type="entry name" value="Kelch-BTB_domain-containing"/>
</dbReference>
<sequence>MTGDPQAQTEVLLRRALAPLLQETQEVPNTIVQGAVRQGRRRRRFRRAGIALVPLAAAVAVAVTVVSIRFSATSPDGPPTDTPRTKGWQTVAESPLSPRGNPTLVQVGEDVVVLGGSETDPCPPTAFCALDPDDLADGAVYDPDRDVWRSITPAPIRLTNISTASSGNSVYVLTHPLSGSGPKQQLWEYSLTEDRWTQMPAPPQPMDSLVSAGTDHLVAYVTAHTKTWTADQSYDIASRTWRSVPRDPLAPSEDRNLIATESGDLVVIAVDRHTQRGKPTWSPWRTAQWNAVTKTWKEVPTPDIVDSGPTWMWVAGRVVNPTTQTIDLGKRLVGTGGIFDPADETWQPVPSAPVGPEGVLPNLDSAGSGRVFVNDQILDVRSGTWTQAPRPPTRFPTQDAAAIIVNDRLIVFGGATFEGSRGTLTNDTWVLPLLATTASPP</sequence>
<evidence type="ECO:0000256" key="1">
    <source>
        <dbReference type="SAM" id="Phobius"/>
    </source>
</evidence>
<keyword evidence="1" id="KW-1133">Transmembrane helix</keyword>
<dbReference type="Proteomes" id="UP001501074">
    <property type="component" value="Unassembled WGS sequence"/>
</dbReference>
<comment type="caution">
    <text evidence="2">The sequence shown here is derived from an EMBL/GenBank/DDBJ whole genome shotgun (WGS) entry which is preliminary data.</text>
</comment>
<reference evidence="3" key="1">
    <citation type="journal article" date="2019" name="Int. J. Syst. Evol. Microbiol.">
        <title>The Global Catalogue of Microorganisms (GCM) 10K type strain sequencing project: providing services to taxonomists for standard genome sequencing and annotation.</title>
        <authorList>
            <consortium name="The Broad Institute Genomics Platform"/>
            <consortium name="The Broad Institute Genome Sequencing Center for Infectious Disease"/>
            <person name="Wu L."/>
            <person name="Ma J."/>
        </authorList>
    </citation>
    <scope>NUCLEOTIDE SEQUENCE [LARGE SCALE GENOMIC DNA]</scope>
    <source>
        <strain evidence="3">JCM 16902</strain>
    </source>
</reference>
<dbReference type="PANTHER" id="PTHR46375">
    <property type="entry name" value="KELCH REPEAT AND BTB DOMAIN-CONTAINING PROTEIN 13-RELATED"/>
    <property type="match status" value="1"/>
</dbReference>
<dbReference type="EMBL" id="BAAAZO010000012">
    <property type="protein sequence ID" value="GAA3635658.1"/>
    <property type="molecule type" value="Genomic_DNA"/>
</dbReference>
<name>A0ABP7AMT2_9ACTN</name>
<keyword evidence="3" id="KW-1185">Reference proteome</keyword>
<keyword evidence="1" id="KW-0472">Membrane</keyword>
<dbReference type="Gene3D" id="2.120.10.80">
    <property type="entry name" value="Kelch-type beta propeller"/>
    <property type="match status" value="2"/>
</dbReference>
<keyword evidence="1" id="KW-0812">Transmembrane</keyword>
<gene>
    <name evidence="2" type="ORF">GCM10022223_62610</name>
</gene>
<evidence type="ECO:0000313" key="2">
    <source>
        <dbReference type="EMBL" id="GAA3635658.1"/>
    </source>
</evidence>
<accession>A0ABP7AMT2</accession>